<dbReference type="EMBL" id="JBBNAG010000007">
    <property type="protein sequence ID" value="KAK9118836.1"/>
    <property type="molecule type" value="Genomic_DNA"/>
</dbReference>
<reference evidence="1 2" key="1">
    <citation type="submission" date="2024-01" db="EMBL/GenBank/DDBJ databases">
        <title>Genome assemblies of Stephania.</title>
        <authorList>
            <person name="Yang L."/>
        </authorList>
    </citation>
    <scope>NUCLEOTIDE SEQUENCE [LARGE SCALE GENOMIC DNA]</scope>
    <source>
        <strain evidence="1">JXDWG</strain>
        <tissue evidence="1">Leaf</tissue>
    </source>
</reference>
<comment type="caution">
    <text evidence="1">The sequence shown here is derived from an EMBL/GenBank/DDBJ whole genome shotgun (WGS) entry which is preliminary data.</text>
</comment>
<protein>
    <submittedName>
        <fullName evidence="1">Uncharacterized protein</fullName>
    </submittedName>
</protein>
<keyword evidence="2" id="KW-1185">Reference proteome</keyword>
<accession>A0AAP0INN3</accession>
<organism evidence="1 2">
    <name type="scientific">Stephania cephalantha</name>
    <dbReference type="NCBI Taxonomy" id="152367"/>
    <lineage>
        <taxon>Eukaryota</taxon>
        <taxon>Viridiplantae</taxon>
        <taxon>Streptophyta</taxon>
        <taxon>Embryophyta</taxon>
        <taxon>Tracheophyta</taxon>
        <taxon>Spermatophyta</taxon>
        <taxon>Magnoliopsida</taxon>
        <taxon>Ranunculales</taxon>
        <taxon>Menispermaceae</taxon>
        <taxon>Menispermoideae</taxon>
        <taxon>Cissampelideae</taxon>
        <taxon>Stephania</taxon>
    </lineage>
</organism>
<proteinExistence type="predicted"/>
<dbReference type="AlphaFoldDB" id="A0AAP0INN3"/>
<name>A0AAP0INN3_9MAGN</name>
<sequence>MFLYNMKAKLESAFKKDIFSTLGEKFVIPGRRPSLHSILEKGKNLFFLPHHQRSCRLKE</sequence>
<evidence type="ECO:0000313" key="1">
    <source>
        <dbReference type="EMBL" id="KAK9118836.1"/>
    </source>
</evidence>
<evidence type="ECO:0000313" key="2">
    <source>
        <dbReference type="Proteomes" id="UP001419268"/>
    </source>
</evidence>
<dbReference type="Proteomes" id="UP001419268">
    <property type="component" value="Unassembled WGS sequence"/>
</dbReference>
<gene>
    <name evidence="1" type="ORF">Scep_016929</name>
</gene>